<evidence type="ECO:0000313" key="1">
    <source>
        <dbReference type="EMBL" id="GAG21912.1"/>
    </source>
</evidence>
<organism evidence="1">
    <name type="scientific">marine sediment metagenome</name>
    <dbReference type="NCBI Taxonomy" id="412755"/>
    <lineage>
        <taxon>unclassified sequences</taxon>
        <taxon>metagenomes</taxon>
        <taxon>ecological metagenomes</taxon>
    </lineage>
</organism>
<sequence length="33" mass="3632">AEFALSHSIRKALLNSIFGIYVDNGTINLDDHS</sequence>
<gene>
    <name evidence="1" type="ORF">S01H1_58732</name>
</gene>
<reference evidence="1" key="1">
    <citation type="journal article" date="2014" name="Front. Microbiol.">
        <title>High frequency of phylogenetically diverse reductive dehalogenase-homologous genes in deep subseafloor sedimentary metagenomes.</title>
        <authorList>
            <person name="Kawai M."/>
            <person name="Futagami T."/>
            <person name="Toyoda A."/>
            <person name="Takaki Y."/>
            <person name="Nishi S."/>
            <person name="Hori S."/>
            <person name="Arai W."/>
            <person name="Tsubouchi T."/>
            <person name="Morono Y."/>
            <person name="Uchiyama I."/>
            <person name="Ito T."/>
            <person name="Fujiyama A."/>
            <person name="Inagaki F."/>
            <person name="Takami H."/>
        </authorList>
    </citation>
    <scope>NUCLEOTIDE SEQUENCE</scope>
    <source>
        <strain evidence="1">Expedition CK06-06</strain>
    </source>
</reference>
<comment type="caution">
    <text evidence="1">The sequence shown here is derived from an EMBL/GenBank/DDBJ whole genome shotgun (WGS) entry which is preliminary data.</text>
</comment>
<dbReference type="AlphaFoldDB" id="X0WFF3"/>
<protein>
    <submittedName>
        <fullName evidence="1">Uncharacterized protein</fullName>
    </submittedName>
</protein>
<dbReference type="EMBL" id="BARS01038376">
    <property type="protein sequence ID" value="GAG21912.1"/>
    <property type="molecule type" value="Genomic_DNA"/>
</dbReference>
<name>X0WFF3_9ZZZZ</name>
<feature type="non-terminal residue" evidence="1">
    <location>
        <position position="1"/>
    </location>
</feature>
<proteinExistence type="predicted"/>
<accession>X0WFF3</accession>